<evidence type="ECO:0000313" key="6">
    <source>
        <dbReference type="EMBL" id="KAF3330036.1"/>
    </source>
</evidence>
<dbReference type="AlphaFoldDB" id="A0A833R4Z8"/>
<keyword evidence="3" id="KW-0472">Membrane</keyword>
<name>A0A833R4Z8_9POAL</name>
<dbReference type="InterPro" id="IPR013320">
    <property type="entry name" value="ConA-like_dom_sf"/>
</dbReference>
<feature type="transmembrane region" description="Helical" evidence="3">
    <location>
        <begin position="290"/>
        <end position="315"/>
    </location>
</feature>
<dbReference type="SUPFAM" id="SSF49899">
    <property type="entry name" value="Concanavalin A-like lectins/glucanases"/>
    <property type="match status" value="1"/>
</dbReference>
<evidence type="ECO:0000313" key="7">
    <source>
        <dbReference type="Proteomes" id="UP000623129"/>
    </source>
</evidence>
<organism evidence="6 7">
    <name type="scientific">Carex littledalei</name>
    <dbReference type="NCBI Taxonomy" id="544730"/>
    <lineage>
        <taxon>Eukaryota</taxon>
        <taxon>Viridiplantae</taxon>
        <taxon>Streptophyta</taxon>
        <taxon>Embryophyta</taxon>
        <taxon>Tracheophyta</taxon>
        <taxon>Spermatophyta</taxon>
        <taxon>Magnoliopsida</taxon>
        <taxon>Liliopsida</taxon>
        <taxon>Poales</taxon>
        <taxon>Cyperaceae</taxon>
        <taxon>Cyperoideae</taxon>
        <taxon>Cariceae</taxon>
        <taxon>Carex</taxon>
        <taxon>Carex subgen. Euthyceras</taxon>
    </lineage>
</organism>
<keyword evidence="4" id="KW-0732">Signal</keyword>
<keyword evidence="6" id="KW-0675">Receptor</keyword>
<feature type="domain" description="Legume lectin" evidence="5">
    <location>
        <begin position="40"/>
        <end position="239"/>
    </location>
</feature>
<dbReference type="GO" id="GO:0016301">
    <property type="term" value="F:kinase activity"/>
    <property type="evidence" value="ECO:0007669"/>
    <property type="project" value="UniProtKB-KW"/>
</dbReference>
<sequence>MAMANLLFSSVPFLLFLLSQSVSLGAAATGDPFFSFSFPSFSFPSFDNNNNSELEIGLHGDASITNSTLRVVRSGLVVYRKPIKFVGRNPGFSTYFSFSPSSTNGADFGFFLTLSSVRLDLLDGPPPSIISLSFVSSIDTDTRFTNSTENHLQIDVGGFVPIKIKKEFVLNNTEKLHSWIDYDGTSNQLKVWLGRSRTSKPEMPIASYPIDLSNVLWREAMVVGFTSSSTSADNSSTQIIAKGTQNCTVYEWMFAARHGAPYLMHSEPLDPNKYLARPKPHVLRRIGHPWGIILALIFAAACGAMVTFFAVFVWFSVCTHQPVAPVEYPVHPAEVVYEKIVLVGLKDMHNANSK</sequence>
<feature type="signal peptide" evidence="4">
    <location>
        <begin position="1"/>
        <end position="27"/>
    </location>
</feature>
<keyword evidence="3" id="KW-1133">Transmembrane helix</keyword>
<dbReference type="OrthoDB" id="2019747at2759"/>
<evidence type="ECO:0000256" key="2">
    <source>
        <dbReference type="ARBA" id="ARBA00022734"/>
    </source>
</evidence>
<evidence type="ECO:0000256" key="4">
    <source>
        <dbReference type="SAM" id="SignalP"/>
    </source>
</evidence>
<dbReference type="PANTHER" id="PTHR32401">
    <property type="entry name" value="CONCANAVALIN A-LIKE LECTIN FAMILY PROTEIN"/>
    <property type="match status" value="1"/>
</dbReference>
<evidence type="ECO:0000256" key="3">
    <source>
        <dbReference type="SAM" id="Phobius"/>
    </source>
</evidence>
<comment type="similarity">
    <text evidence="1">Belongs to the leguminous lectin family.</text>
</comment>
<evidence type="ECO:0000256" key="1">
    <source>
        <dbReference type="ARBA" id="ARBA00007606"/>
    </source>
</evidence>
<comment type="caution">
    <text evidence="6">The sequence shown here is derived from an EMBL/GenBank/DDBJ whole genome shotgun (WGS) entry which is preliminary data.</text>
</comment>
<keyword evidence="7" id="KW-1185">Reference proteome</keyword>
<proteinExistence type="inferred from homology"/>
<dbReference type="InterPro" id="IPR001220">
    <property type="entry name" value="Legume_lectin_dom"/>
</dbReference>
<evidence type="ECO:0000259" key="5">
    <source>
        <dbReference type="Pfam" id="PF00139"/>
    </source>
</evidence>
<feature type="chain" id="PRO_5032657938" evidence="4">
    <location>
        <begin position="28"/>
        <end position="354"/>
    </location>
</feature>
<dbReference type="Pfam" id="PF00139">
    <property type="entry name" value="Lectin_legB"/>
    <property type="match status" value="1"/>
</dbReference>
<dbReference type="EMBL" id="SWLB01000014">
    <property type="protein sequence ID" value="KAF3330036.1"/>
    <property type="molecule type" value="Genomic_DNA"/>
</dbReference>
<dbReference type="Proteomes" id="UP000623129">
    <property type="component" value="Unassembled WGS sequence"/>
</dbReference>
<dbReference type="InterPro" id="IPR050258">
    <property type="entry name" value="Leguminous_Lectin"/>
</dbReference>
<reference evidence="6" key="1">
    <citation type="submission" date="2020-01" db="EMBL/GenBank/DDBJ databases">
        <title>Genome sequence of Kobresia littledalei, the first chromosome-level genome in the family Cyperaceae.</title>
        <authorList>
            <person name="Qu G."/>
        </authorList>
    </citation>
    <scope>NUCLEOTIDE SEQUENCE</scope>
    <source>
        <strain evidence="6">C.B.Clarke</strain>
        <tissue evidence="6">Leaf</tissue>
    </source>
</reference>
<dbReference type="PANTHER" id="PTHR32401:SF16">
    <property type="entry name" value="CONCANAVALIN A-LIKE LECTIN FAMILY PROTEIN"/>
    <property type="match status" value="1"/>
</dbReference>
<dbReference type="GO" id="GO:0030246">
    <property type="term" value="F:carbohydrate binding"/>
    <property type="evidence" value="ECO:0007669"/>
    <property type="project" value="UniProtKB-KW"/>
</dbReference>
<keyword evidence="6" id="KW-0808">Transferase</keyword>
<accession>A0A833R4Z8</accession>
<keyword evidence="3" id="KW-0812">Transmembrane</keyword>
<keyword evidence="6" id="KW-0418">Kinase</keyword>
<dbReference type="Gene3D" id="2.60.120.200">
    <property type="match status" value="1"/>
</dbReference>
<gene>
    <name evidence="6" type="ORF">FCM35_KLT05367</name>
</gene>
<keyword evidence="2 6" id="KW-0430">Lectin</keyword>
<protein>
    <submittedName>
        <fullName evidence="6">L-type lectin-domain containing receptor kinase S.4</fullName>
    </submittedName>
</protein>